<evidence type="ECO:0000256" key="1">
    <source>
        <dbReference type="SAM" id="MobiDB-lite"/>
    </source>
</evidence>
<dbReference type="EMBL" id="RBKS01000001">
    <property type="protein sequence ID" value="RKR73958.1"/>
    <property type="molecule type" value="Genomic_DNA"/>
</dbReference>
<keyword evidence="3" id="KW-1185">Reference proteome</keyword>
<evidence type="ECO:0000313" key="2">
    <source>
        <dbReference type="EMBL" id="RKR73958.1"/>
    </source>
</evidence>
<comment type="caution">
    <text evidence="2">The sequence shown here is derived from an EMBL/GenBank/DDBJ whole genome shotgun (WGS) entry which is preliminary data.</text>
</comment>
<feature type="region of interest" description="Disordered" evidence="1">
    <location>
        <begin position="334"/>
        <end position="353"/>
    </location>
</feature>
<gene>
    <name evidence="2" type="ORF">C8E83_1058</name>
</gene>
<dbReference type="AlphaFoldDB" id="A0A495IEN3"/>
<proteinExistence type="predicted"/>
<sequence>MGVPVRDLRRSARGLLAAAALVVIVSAILRPGLAEPAAASTSSATIQLPYLGSDSVGVPKGATVTACPRGASPDLVSLTCDDGQITFTATDFARGVGTQRVTVAFTSAGRSSTKTYRVSLEAPELTLPATIRYRYPLPQGTPTTVPYNTFRYVCASCTTASPQFRAGSVSPRAAGTVRFSGTGVVFSPAPDFSGRASLRLRLRDRYGDQTATSTVRVNVVPGRSHAPTTRPVAAASATRTVTGDATARDIGEKRYPAILSSCGTPLHGRVVCHRDGSFVYTADAGFTGYDEFGTHVYVTKTGDQAVGAVVVRTGLAEPSLAAGAESPLQAAVTAPASASKTPILSPIRPKADS</sequence>
<dbReference type="Proteomes" id="UP000280008">
    <property type="component" value="Unassembled WGS sequence"/>
</dbReference>
<accession>A0A495IEN3</accession>
<dbReference type="Pfam" id="PF17963">
    <property type="entry name" value="Big_9"/>
    <property type="match status" value="1"/>
</dbReference>
<reference evidence="2 3" key="1">
    <citation type="submission" date="2018-10" db="EMBL/GenBank/DDBJ databases">
        <title>Sequencing the genomes of 1000 actinobacteria strains.</title>
        <authorList>
            <person name="Klenk H.-P."/>
        </authorList>
    </citation>
    <scope>NUCLEOTIDE SEQUENCE [LARGE SCALE GENOMIC DNA]</scope>
    <source>
        <strain evidence="2 3">DSM 17894</strain>
    </source>
</reference>
<organism evidence="2 3">
    <name type="scientific">Frondihabitans australicus</name>
    <dbReference type="NCBI Taxonomy" id="386892"/>
    <lineage>
        <taxon>Bacteria</taxon>
        <taxon>Bacillati</taxon>
        <taxon>Actinomycetota</taxon>
        <taxon>Actinomycetes</taxon>
        <taxon>Micrococcales</taxon>
        <taxon>Microbacteriaceae</taxon>
        <taxon>Frondihabitans</taxon>
    </lineage>
</organism>
<name>A0A495IEN3_9MICO</name>
<protein>
    <submittedName>
        <fullName evidence="2">Uncharacterized protein</fullName>
    </submittedName>
</protein>
<evidence type="ECO:0000313" key="3">
    <source>
        <dbReference type="Proteomes" id="UP000280008"/>
    </source>
</evidence>
<dbReference type="Gene3D" id="2.60.40.3440">
    <property type="match status" value="2"/>
</dbReference>